<dbReference type="InterPro" id="IPR020103">
    <property type="entry name" value="PsdUridine_synth_cat_dom_sf"/>
</dbReference>
<keyword evidence="2 4" id="KW-0819">tRNA processing</keyword>
<dbReference type="InterPro" id="IPR020095">
    <property type="entry name" value="PsdUridine_synth_TruA_C"/>
</dbReference>
<proteinExistence type="inferred from homology"/>
<dbReference type="EC" id="5.4.99.12" evidence="4"/>
<dbReference type="InterPro" id="IPR020094">
    <property type="entry name" value="TruA/RsuA/RluB/E/F_N"/>
</dbReference>
<dbReference type="RefSeq" id="WP_119628689.1">
    <property type="nucleotide sequence ID" value="NZ_AP017928.1"/>
</dbReference>
<dbReference type="Pfam" id="PF01416">
    <property type="entry name" value="PseudoU_synth_1"/>
    <property type="match status" value="2"/>
</dbReference>
<dbReference type="PANTHER" id="PTHR11142">
    <property type="entry name" value="PSEUDOURIDYLATE SYNTHASE"/>
    <property type="match status" value="1"/>
</dbReference>
<feature type="domain" description="Pseudouridine synthase I TruA alpha/beta" evidence="8">
    <location>
        <begin position="8"/>
        <end position="103"/>
    </location>
</feature>
<comment type="function">
    <text evidence="4">Formation of pseudouridine at positions 38, 39 and 40 in the anticodon stem and loop of transfer RNAs.</text>
</comment>
<dbReference type="CDD" id="cd02570">
    <property type="entry name" value="PseudoU_synth_EcTruA"/>
    <property type="match status" value="1"/>
</dbReference>
<dbReference type="PANTHER" id="PTHR11142:SF0">
    <property type="entry name" value="TRNA PSEUDOURIDINE SYNTHASE-LIKE 1"/>
    <property type="match status" value="1"/>
</dbReference>
<sequence length="271" mass="30775">MRIALGIEYDGQAFAGWQCQKGKLTVQSAVEHALSRVAAEPVRVTCAGRTDAGVHALEQVVHFDTKVYRKPYSWLMGTNTALPEEVRLLWVRETSEDFHARYSAIARFYRYVILNRQMKSALFRRQVTWHFHPLDEKAMQEAASHLIGEHDFSSFRAQDCQSKSPMRRMHFIHVRREGDRVVIELCANAFLHHMVRNIAGVLMEIGSGKQDPVWAGEVLKARNRKCAGVTAPPDGLYLGGVYYPVHFGLPRHPIFDNLPENASRHAPSDSL</sequence>
<gene>
    <name evidence="4" type="primary">truA</name>
    <name evidence="9" type="ORF">sS8_1040</name>
</gene>
<feature type="active site" description="Nucleophile" evidence="4 5">
    <location>
        <position position="51"/>
    </location>
</feature>
<dbReference type="EMBL" id="AP017928">
    <property type="protein sequence ID" value="BBA33002.1"/>
    <property type="molecule type" value="Genomic_DNA"/>
</dbReference>
<feature type="binding site" evidence="4 6">
    <location>
        <position position="109"/>
    </location>
    <ligand>
        <name>substrate</name>
    </ligand>
</feature>
<dbReference type="PIRSF" id="PIRSF001430">
    <property type="entry name" value="tRNA_psdUrid_synth"/>
    <property type="match status" value="1"/>
</dbReference>
<dbReference type="KEGG" id="mmai:sS8_1040"/>
<comment type="similarity">
    <text evidence="1 4 7">Belongs to the tRNA pseudouridine synthase TruA family.</text>
</comment>
<keyword evidence="10" id="KW-1185">Reference proteome</keyword>
<evidence type="ECO:0000256" key="3">
    <source>
        <dbReference type="ARBA" id="ARBA00023235"/>
    </source>
</evidence>
<name>A0A250KN77_9GAMM</name>
<dbReference type="InterPro" id="IPR020097">
    <property type="entry name" value="PsdUridine_synth_TruA_a/b_dom"/>
</dbReference>
<evidence type="ECO:0000256" key="4">
    <source>
        <dbReference type="HAMAP-Rule" id="MF_00171"/>
    </source>
</evidence>
<dbReference type="GO" id="GO:0160147">
    <property type="term" value="F:tRNA pseudouridine(38-40) synthase activity"/>
    <property type="evidence" value="ECO:0007669"/>
    <property type="project" value="UniProtKB-EC"/>
</dbReference>
<evidence type="ECO:0000313" key="10">
    <source>
        <dbReference type="Proteomes" id="UP000266313"/>
    </source>
</evidence>
<accession>A0A250KN77</accession>
<dbReference type="SUPFAM" id="SSF55120">
    <property type="entry name" value="Pseudouridine synthase"/>
    <property type="match status" value="1"/>
</dbReference>
<comment type="catalytic activity">
    <reaction evidence="4 7">
        <text>uridine(38/39/40) in tRNA = pseudouridine(38/39/40) in tRNA</text>
        <dbReference type="Rhea" id="RHEA:22376"/>
        <dbReference type="Rhea" id="RHEA-COMP:10085"/>
        <dbReference type="Rhea" id="RHEA-COMP:10087"/>
        <dbReference type="ChEBI" id="CHEBI:65314"/>
        <dbReference type="ChEBI" id="CHEBI:65315"/>
        <dbReference type="EC" id="5.4.99.12"/>
    </reaction>
</comment>
<evidence type="ECO:0000259" key="8">
    <source>
        <dbReference type="Pfam" id="PF01416"/>
    </source>
</evidence>
<dbReference type="GO" id="GO:0003723">
    <property type="term" value="F:RNA binding"/>
    <property type="evidence" value="ECO:0007669"/>
    <property type="project" value="InterPro"/>
</dbReference>
<dbReference type="Gene3D" id="3.30.70.580">
    <property type="entry name" value="Pseudouridine synthase I, catalytic domain, N-terminal subdomain"/>
    <property type="match status" value="1"/>
</dbReference>
<protein>
    <recommendedName>
        <fullName evidence="4">tRNA pseudouridine synthase A</fullName>
        <ecNumber evidence="4">5.4.99.12</ecNumber>
    </recommendedName>
    <alternativeName>
        <fullName evidence="4">tRNA pseudouridine(38-40) synthase</fullName>
    </alternativeName>
    <alternativeName>
        <fullName evidence="4">tRNA pseudouridylate synthase I</fullName>
    </alternativeName>
    <alternativeName>
        <fullName evidence="4">tRNA-uridine isomerase I</fullName>
    </alternativeName>
</protein>
<evidence type="ECO:0000256" key="7">
    <source>
        <dbReference type="RuleBase" id="RU003792"/>
    </source>
</evidence>
<comment type="caution">
    <text evidence="4">Lacks conserved residue(s) required for the propagation of feature annotation.</text>
</comment>
<dbReference type="FunFam" id="3.30.70.580:FF:000001">
    <property type="entry name" value="tRNA pseudouridine synthase A"/>
    <property type="match status" value="1"/>
</dbReference>
<dbReference type="GO" id="GO:0031119">
    <property type="term" value="P:tRNA pseudouridine synthesis"/>
    <property type="evidence" value="ECO:0007669"/>
    <property type="project" value="UniProtKB-UniRule"/>
</dbReference>
<dbReference type="Proteomes" id="UP000266313">
    <property type="component" value="Chromosome"/>
</dbReference>
<dbReference type="Gene3D" id="3.30.70.660">
    <property type="entry name" value="Pseudouridine synthase I, catalytic domain, C-terminal subdomain"/>
    <property type="match status" value="1"/>
</dbReference>
<dbReference type="AlphaFoldDB" id="A0A250KN77"/>
<reference evidence="9 10" key="1">
    <citation type="submission" date="2016-12" db="EMBL/GenBank/DDBJ databases">
        <title>Genome sequencing of Methylocaldum marinum.</title>
        <authorList>
            <person name="Takeuchi M."/>
            <person name="Kamagata Y."/>
            <person name="Hiraoka S."/>
            <person name="Oshima K."/>
            <person name="Hattori M."/>
            <person name="Iwasaki W."/>
        </authorList>
    </citation>
    <scope>NUCLEOTIDE SEQUENCE [LARGE SCALE GENOMIC DNA]</scope>
    <source>
        <strain evidence="9 10">S8</strain>
    </source>
</reference>
<comment type="subunit">
    <text evidence="4">Homodimer.</text>
</comment>
<evidence type="ECO:0000256" key="2">
    <source>
        <dbReference type="ARBA" id="ARBA00022694"/>
    </source>
</evidence>
<feature type="domain" description="Pseudouridine synthase I TruA alpha/beta" evidence="8">
    <location>
        <begin position="142"/>
        <end position="244"/>
    </location>
</feature>
<organism evidence="9 10">
    <name type="scientific">Methylocaldum marinum</name>
    <dbReference type="NCBI Taxonomy" id="1432792"/>
    <lineage>
        <taxon>Bacteria</taxon>
        <taxon>Pseudomonadati</taxon>
        <taxon>Pseudomonadota</taxon>
        <taxon>Gammaproteobacteria</taxon>
        <taxon>Methylococcales</taxon>
        <taxon>Methylococcaceae</taxon>
        <taxon>Methylocaldum</taxon>
    </lineage>
</organism>
<dbReference type="NCBIfam" id="TIGR00071">
    <property type="entry name" value="hisT_truA"/>
    <property type="match status" value="1"/>
</dbReference>
<evidence type="ECO:0000256" key="5">
    <source>
        <dbReference type="PIRSR" id="PIRSR001430-1"/>
    </source>
</evidence>
<evidence type="ECO:0000313" key="9">
    <source>
        <dbReference type="EMBL" id="BBA33002.1"/>
    </source>
</evidence>
<evidence type="ECO:0000256" key="6">
    <source>
        <dbReference type="PIRSR" id="PIRSR001430-2"/>
    </source>
</evidence>
<keyword evidence="3 4" id="KW-0413">Isomerase</keyword>
<dbReference type="InterPro" id="IPR001406">
    <property type="entry name" value="PsdUridine_synth_TruA"/>
</dbReference>
<evidence type="ECO:0000256" key="1">
    <source>
        <dbReference type="ARBA" id="ARBA00009375"/>
    </source>
</evidence>
<dbReference type="HAMAP" id="MF_00171">
    <property type="entry name" value="TruA"/>
    <property type="match status" value="1"/>
</dbReference>
<dbReference type="OrthoDB" id="9811823at2"/>